<feature type="signal peptide" evidence="1">
    <location>
        <begin position="1"/>
        <end position="27"/>
    </location>
</feature>
<evidence type="ECO:0000256" key="1">
    <source>
        <dbReference type="SAM" id="SignalP"/>
    </source>
</evidence>
<gene>
    <name evidence="2" type="ORF">AB0D95_02580</name>
</gene>
<name>A0ABV3EIZ6_9ACTN</name>
<reference evidence="2 3" key="1">
    <citation type="submission" date="2024-06" db="EMBL/GenBank/DDBJ databases">
        <title>The Natural Products Discovery Center: Release of the First 8490 Sequenced Strains for Exploring Actinobacteria Biosynthetic Diversity.</title>
        <authorList>
            <person name="Kalkreuter E."/>
            <person name="Kautsar S.A."/>
            <person name="Yang D."/>
            <person name="Bader C.D."/>
            <person name="Teijaro C.N."/>
            <person name="Fluegel L."/>
            <person name="Davis C.M."/>
            <person name="Simpson J.R."/>
            <person name="Lauterbach L."/>
            <person name="Steele A.D."/>
            <person name="Gui C."/>
            <person name="Meng S."/>
            <person name="Li G."/>
            <person name="Viehrig K."/>
            <person name="Ye F."/>
            <person name="Su P."/>
            <person name="Kiefer A.F."/>
            <person name="Nichols A."/>
            <person name="Cepeda A.J."/>
            <person name="Yan W."/>
            <person name="Fan B."/>
            <person name="Jiang Y."/>
            <person name="Adhikari A."/>
            <person name="Zheng C.-J."/>
            <person name="Schuster L."/>
            <person name="Cowan T.M."/>
            <person name="Smanski M.J."/>
            <person name="Chevrette M.G."/>
            <person name="De Carvalho L.P.S."/>
            <person name="Shen B."/>
        </authorList>
    </citation>
    <scope>NUCLEOTIDE SEQUENCE [LARGE SCALE GENOMIC DNA]</scope>
    <source>
        <strain evidence="2 3">NPDC048117</strain>
    </source>
</reference>
<organism evidence="2 3">
    <name type="scientific">Streptomyces chilikensis</name>
    <dbReference type="NCBI Taxonomy" id="1194079"/>
    <lineage>
        <taxon>Bacteria</taxon>
        <taxon>Bacillati</taxon>
        <taxon>Actinomycetota</taxon>
        <taxon>Actinomycetes</taxon>
        <taxon>Kitasatosporales</taxon>
        <taxon>Streptomycetaceae</taxon>
        <taxon>Streptomyces</taxon>
    </lineage>
</organism>
<evidence type="ECO:0008006" key="4">
    <source>
        <dbReference type="Google" id="ProtNLM"/>
    </source>
</evidence>
<accession>A0ABV3EIZ6</accession>
<proteinExistence type="predicted"/>
<feature type="chain" id="PRO_5046868954" description="Secreted protein" evidence="1">
    <location>
        <begin position="28"/>
        <end position="148"/>
    </location>
</feature>
<sequence>MKRLVHVPGIFASAVAVSVFAAAPAEAYGEKNSWSMRYGNGTIAGENTWYNQSVNIEGLHYVPSGASECRRLWVVARTTSGTHLANASSTWKCSEGTFPYEMTVNTQYPGGPADIEVTWQAKDKADYPDEVYRIVDSVTCFRAYYNCG</sequence>
<protein>
    <recommendedName>
        <fullName evidence="4">Secreted protein</fullName>
    </recommendedName>
</protein>
<dbReference type="Proteomes" id="UP001551584">
    <property type="component" value="Unassembled WGS sequence"/>
</dbReference>
<evidence type="ECO:0000313" key="3">
    <source>
        <dbReference type="Proteomes" id="UP001551584"/>
    </source>
</evidence>
<keyword evidence="3" id="KW-1185">Reference proteome</keyword>
<dbReference type="RefSeq" id="WP_359268223.1">
    <property type="nucleotide sequence ID" value="NZ_JBEZNA010000003.1"/>
</dbReference>
<evidence type="ECO:0000313" key="2">
    <source>
        <dbReference type="EMBL" id="MEU9576171.1"/>
    </source>
</evidence>
<comment type="caution">
    <text evidence="2">The sequence shown here is derived from an EMBL/GenBank/DDBJ whole genome shotgun (WGS) entry which is preliminary data.</text>
</comment>
<dbReference type="EMBL" id="JBEZNA010000003">
    <property type="protein sequence ID" value="MEU9576171.1"/>
    <property type="molecule type" value="Genomic_DNA"/>
</dbReference>
<keyword evidence="1" id="KW-0732">Signal</keyword>